<comment type="caution">
    <text evidence="2">The sequence shown here is derived from an EMBL/GenBank/DDBJ whole genome shotgun (WGS) entry which is preliminary data.</text>
</comment>
<proteinExistence type="predicted"/>
<reference evidence="2 3" key="1">
    <citation type="submission" date="2021-06" db="EMBL/GenBank/DDBJ databases">
        <title>Caerostris darwini draft genome.</title>
        <authorList>
            <person name="Kono N."/>
            <person name="Arakawa K."/>
        </authorList>
    </citation>
    <scope>NUCLEOTIDE SEQUENCE [LARGE SCALE GENOMIC DNA]</scope>
</reference>
<dbReference type="Pfam" id="PF00078">
    <property type="entry name" value="RVT_1"/>
    <property type="match status" value="1"/>
</dbReference>
<evidence type="ECO:0000313" key="3">
    <source>
        <dbReference type="Proteomes" id="UP001054837"/>
    </source>
</evidence>
<accession>A0AAV4NTK7</accession>
<protein>
    <recommendedName>
        <fullName evidence="1">Reverse transcriptase domain-containing protein</fullName>
    </recommendedName>
</protein>
<dbReference type="AlphaFoldDB" id="A0AAV4NTK7"/>
<evidence type="ECO:0000313" key="2">
    <source>
        <dbReference type="EMBL" id="GIX87728.1"/>
    </source>
</evidence>
<evidence type="ECO:0000259" key="1">
    <source>
        <dbReference type="PROSITE" id="PS50878"/>
    </source>
</evidence>
<dbReference type="PROSITE" id="PS50878">
    <property type="entry name" value="RT_POL"/>
    <property type="match status" value="1"/>
</dbReference>
<gene>
    <name evidence="2" type="ORF">CDAR_617141</name>
</gene>
<name>A0AAV4NTK7_9ARAC</name>
<dbReference type="PANTHER" id="PTHR19446">
    <property type="entry name" value="REVERSE TRANSCRIPTASES"/>
    <property type="match status" value="1"/>
</dbReference>
<sequence length="151" mass="16826">MSNAFNSVNWHLLNQKIDRLSIPSYLKVAIYNFLSESSVSLQQSSKNYNEGFPQGSSLGPVLWNIFIDDIFRLDFGSNVKIQAFADDILLMIQEPATHCFTQSSKVPLQISANRTKDHCLAINYDKCCFTVLSTKPGVGNLRLFGCEAAAL</sequence>
<keyword evidence="3" id="KW-1185">Reference proteome</keyword>
<dbReference type="InterPro" id="IPR000477">
    <property type="entry name" value="RT_dom"/>
</dbReference>
<organism evidence="2 3">
    <name type="scientific">Caerostris darwini</name>
    <dbReference type="NCBI Taxonomy" id="1538125"/>
    <lineage>
        <taxon>Eukaryota</taxon>
        <taxon>Metazoa</taxon>
        <taxon>Ecdysozoa</taxon>
        <taxon>Arthropoda</taxon>
        <taxon>Chelicerata</taxon>
        <taxon>Arachnida</taxon>
        <taxon>Araneae</taxon>
        <taxon>Araneomorphae</taxon>
        <taxon>Entelegynae</taxon>
        <taxon>Araneoidea</taxon>
        <taxon>Araneidae</taxon>
        <taxon>Caerostris</taxon>
    </lineage>
</organism>
<dbReference type="Proteomes" id="UP001054837">
    <property type="component" value="Unassembled WGS sequence"/>
</dbReference>
<feature type="domain" description="Reverse transcriptase" evidence="1">
    <location>
        <begin position="1"/>
        <end position="151"/>
    </location>
</feature>
<dbReference type="EMBL" id="BPLQ01002024">
    <property type="protein sequence ID" value="GIX87728.1"/>
    <property type="molecule type" value="Genomic_DNA"/>
</dbReference>